<organism evidence="2 3">
    <name type="scientific">Phenylobacterium haematophilum</name>
    <dbReference type="NCBI Taxonomy" id="98513"/>
    <lineage>
        <taxon>Bacteria</taxon>
        <taxon>Pseudomonadati</taxon>
        <taxon>Pseudomonadota</taxon>
        <taxon>Alphaproteobacteria</taxon>
        <taxon>Caulobacterales</taxon>
        <taxon>Caulobacteraceae</taxon>
        <taxon>Phenylobacterium</taxon>
    </lineage>
</organism>
<sequence length="105" mass="10560">MKSTKLIAGAVAALSLAGAAQAQAPAALEGMTVRGQNGVVLGVVERVTYRENGTPAQVLVRPKAPPGAGPRSLSFGALRQQGGELSAPLSQAEFNAMPAVNVAPK</sequence>
<evidence type="ECO:0000313" key="3">
    <source>
        <dbReference type="Proteomes" id="UP000530564"/>
    </source>
</evidence>
<reference evidence="2 3" key="1">
    <citation type="submission" date="2020-08" db="EMBL/GenBank/DDBJ databases">
        <title>Genomic Encyclopedia of Type Strains, Phase IV (KMG-IV): sequencing the most valuable type-strain genomes for metagenomic binning, comparative biology and taxonomic classification.</title>
        <authorList>
            <person name="Goeker M."/>
        </authorList>
    </citation>
    <scope>NUCLEOTIDE SEQUENCE [LARGE SCALE GENOMIC DNA]</scope>
    <source>
        <strain evidence="2 3">DSM 21793</strain>
    </source>
</reference>
<dbReference type="AlphaFoldDB" id="A0A840A061"/>
<proteinExistence type="predicted"/>
<feature type="signal peptide" evidence="1">
    <location>
        <begin position="1"/>
        <end position="22"/>
    </location>
</feature>
<evidence type="ECO:0008006" key="4">
    <source>
        <dbReference type="Google" id="ProtNLM"/>
    </source>
</evidence>
<feature type="chain" id="PRO_5032829078" description="PRC-barrel domain-containing protein" evidence="1">
    <location>
        <begin position="23"/>
        <end position="105"/>
    </location>
</feature>
<comment type="caution">
    <text evidence="2">The sequence shown here is derived from an EMBL/GenBank/DDBJ whole genome shotgun (WGS) entry which is preliminary data.</text>
</comment>
<keyword evidence="1" id="KW-0732">Signal</keyword>
<dbReference type="RefSeq" id="WP_183771347.1">
    <property type="nucleotide sequence ID" value="NZ_JACIDK010000002.1"/>
</dbReference>
<accession>A0A840A061</accession>
<evidence type="ECO:0000256" key="1">
    <source>
        <dbReference type="SAM" id="SignalP"/>
    </source>
</evidence>
<evidence type="ECO:0000313" key="2">
    <source>
        <dbReference type="EMBL" id="MBB3890890.1"/>
    </source>
</evidence>
<gene>
    <name evidence="2" type="ORF">GGQ61_001607</name>
</gene>
<dbReference type="Proteomes" id="UP000530564">
    <property type="component" value="Unassembled WGS sequence"/>
</dbReference>
<dbReference type="EMBL" id="JACIDK010000002">
    <property type="protein sequence ID" value="MBB3890890.1"/>
    <property type="molecule type" value="Genomic_DNA"/>
</dbReference>
<keyword evidence="3" id="KW-1185">Reference proteome</keyword>
<protein>
    <recommendedName>
        <fullName evidence="4">PRC-barrel domain-containing protein</fullName>
    </recommendedName>
</protein>
<name>A0A840A061_9CAUL</name>